<feature type="domain" description="Fibronectin type-III" evidence="4">
    <location>
        <begin position="177"/>
        <end position="273"/>
    </location>
</feature>
<dbReference type="Gene3D" id="2.60.40.10">
    <property type="entry name" value="Immunoglobulins"/>
    <property type="match status" value="14"/>
</dbReference>
<keyword evidence="3" id="KW-1133">Transmembrane helix</keyword>
<keyword evidence="3" id="KW-0472">Membrane</keyword>
<feature type="domain" description="Fibronectin type-III" evidence="4">
    <location>
        <begin position="2123"/>
        <end position="2220"/>
    </location>
</feature>
<feature type="region of interest" description="Disordered" evidence="2">
    <location>
        <begin position="2267"/>
        <end position="2297"/>
    </location>
</feature>
<proteinExistence type="predicted"/>
<dbReference type="OrthoDB" id="261433at2759"/>
<feature type="compositionally biased region" description="Acidic residues" evidence="2">
    <location>
        <begin position="2313"/>
        <end position="2322"/>
    </location>
</feature>
<dbReference type="SMART" id="SM00060">
    <property type="entry name" value="FN3"/>
    <property type="match status" value="19"/>
</dbReference>
<feature type="compositionally biased region" description="Polar residues" evidence="2">
    <location>
        <begin position="2280"/>
        <end position="2297"/>
    </location>
</feature>
<keyword evidence="1" id="KW-0677">Repeat</keyword>
<feature type="compositionally biased region" description="Low complexity" evidence="2">
    <location>
        <begin position="2207"/>
        <end position="2230"/>
    </location>
</feature>
<evidence type="ECO:0000313" key="5">
    <source>
        <dbReference type="EnsemblMetazoa" id="XP_030843596"/>
    </source>
</evidence>
<reference evidence="6" key="1">
    <citation type="submission" date="2015-02" db="EMBL/GenBank/DDBJ databases">
        <title>Genome sequencing for Strongylocentrotus purpuratus.</title>
        <authorList>
            <person name="Murali S."/>
            <person name="Liu Y."/>
            <person name="Vee V."/>
            <person name="English A."/>
            <person name="Wang M."/>
            <person name="Skinner E."/>
            <person name="Han Y."/>
            <person name="Muzny D.M."/>
            <person name="Worley K.C."/>
            <person name="Gibbs R.A."/>
        </authorList>
    </citation>
    <scope>NUCLEOTIDE SEQUENCE</scope>
</reference>
<keyword evidence="6" id="KW-1185">Reference proteome</keyword>
<dbReference type="InParanoid" id="A0A7M7NYW3"/>
<feature type="domain" description="Fibronectin type-III" evidence="4">
    <location>
        <begin position="708"/>
        <end position="805"/>
    </location>
</feature>
<sequence length="2362" mass="257579">MVRSETFISVAYTLPEDQPSSNQQIRLGHFGSTLQIFGSQPANNIGNIIFDSFPAVSPGDLLYASNAPSSDPTNYLNEIHFRYPSSPPQNVMVNPSPGDAFEVTFDLPATGGNYDGFKIRVNDEVRETLMGSATTSVIINSLAPNTLYTFNVTSFVGIGGDEAESEIFTDTRILGSSMPDITVLNTTESSIALGLQPGHGVLDEYIITIQCMDATQDHCVCEEEHRVPGNAKTFVIDDLRPNVEYGISVVAWAGSELAETSEEVTLEQRTLSIPNNRFTVLDQTPDSVILAWTVSGPANITMERLMPSGYVLNATYVYDGCFSSNVLEVSGLEPVTIYRFTMPDDVSILIRTDPPSIESCSVETTSSGYTFTWSALAPGSNDGYQVTVTDSQGGLVQEEAVPPTDNPEVVKIRVPPETELTLAVISRLAADDTNNFPQQFGAVPCIQNAVTKSLVAGEVSPTNVTVNEIPFVVGNASALEGFEAYAFAVEPPGPVISFNEDSLTGVYSNVIPGQLYTITSTIVGTDVTFTLKERAKPLPPVDGSSPSAGVTSVRLQWGTPSGIVTFYRVTINPTLDTDQNFIEVTNLLPGTDYNVSIVAISGTGLYQQISDPIEFQVITDILTTGELVFVDVTSSSMTAIWPDSGSPPYELFIMIGTETNILSAPSPDGNMLIVTEGVKSSQIYVFTIYDSTFAFVVANNSVRTNPETPQPPILTSVGPFSLSFEWAPTNTTFSSYRMYYAPFSFRRELVSTIPSNSLDLTYSQGCLRPNTEYVFEVETVLDAADGFGEQTSDSAQSISITTGQYDNNEPHVSSTNSTNLQVIWLHAATNGQQVCLKELCSTLRGDLPMCLPTNQTCPLFYTFEGLVPGRRYVVFVEYNDGTMEDVIFTQTKPNPPESLSATALGSDEIRVLLSPPQGEFDGYELSFSPNSAGGPILLEPDTREHLLYNLQSYTTYNIQVFAYSGSNGQLLKGDVISTTATTDKEILSATNIETNQIFVLWSTETEMLDVDFFQMFRLSYSSMVSDSILIPKNAMSTSIGYGHSVTDLVPGDLVTFNLETVTSSGQATLVDTIVRRTKPEMVAMYQVQTDSSTSIRLLWRAPSVGLYRGYLVSYSPADGDQSSPIELGPDEEQLTITGLQFNQMYNVSIRSIMGQEGTYVESDPAFEMVTTGEGEENEVNIRDLTSTSVSFTWWGTGSVESPIGLMPIGSCMAEEPPEQEVTSRAATFDDLMPGARYAISGIGGDNAEFIAVPDQVSNIVVKFINSSAVTFSWTAPSGCYDRIEISYAPDTCTNPSPIVLNHDEGNEYTLTLLQANEEYQLSFVTLQMTARSEPYVASVRTTCPEKEKLNVGSVQADSISLTWGNTTQATATGFTLVATPESSTPIIRELDLSVLEYTFDGLMSGVEYTVVLYVNGTAITDSVTQTTCPSEAQNVTVIFSTQTCLTFAWLPPEGNFHSYEVFVRHGNPPVFVLERTVYPDDDLNVLVENLDASTLYTIGVVTVVDGFKGMPALAIQRTTDNLVMTSTVAGDSQAVTVSWQRPDGADYFNLVYIPDNGDMANSDLTNLTDLSVTIGSLTPGKRYVFILSVHDMDGQSALLAQTSYTLRPERPLILDVMSSVTIAAMAVTAQEGVYETYKISISPSGRTFQGDRAALIFQYISGLEPDTDYIATVTFKTGDEEAEADYEFETNPLRMDQLYSDEVTTDSIGLVWEVIPDTDTYAIQLDDRLFFTLETSYVLTGLKAGTEYSPTLLVRKTGMTELDNVDTTAIYTLPEPVLFFEVKEIIDNNVTFVWSGPSSDFEGYGLAIAPPINSFTSSLDEKEITIQVNTNKEFLASIYTYAGPWSSEPSTLNVIIDPREPGTIDVEDLTSTSISITWIEIAGITDYIVNLTLASNNTELFSGVIRSSRKASFSGLMPGEEYIIKIGLQCAGEVLSLRQFTLPLEPVCVVFTWVTEDSVTLQWSRPESQLFGYEIMYDDGSGPYSPINVFDRNSLQLERTIMGLMDGSGVEVNITTLAGTGIAQTRSNSVKISPNPREPGTINVEEVTSTSISITWTEIAGITDYIVNLNLASNNTELFSGVIRNSLKASFSGLMPGEEYIIEIELQCAGEVLSLRQFTLPLAPVRVVFTWVTIDSVTLQWSRPESKLVGYEIMYDDGSGPYSPINVFDRISLQLERTIMGLMDGPGVEVNITTLAGAGMAQTRSNSVKISPIPTTTSSPTVSSPPKSTSAGGPSISIVVGSAVGAILVIVVVIVLIIILYKRRSNESATSKSEGRESESSPQYENPVFDQSQTDPHTYQDLNTITHTYQDCNNDDQSYDDTVDPHTYHKPDQEDNYEEVNDAKEKNYVNDTMIKQNKELLG</sequence>
<dbReference type="SUPFAM" id="SSF49265">
    <property type="entry name" value="Fibronectin type III"/>
    <property type="match status" value="11"/>
</dbReference>
<dbReference type="InterPro" id="IPR050991">
    <property type="entry name" value="ECM_Regulatory_Proteins"/>
</dbReference>
<dbReference type="GeneID" id="589160"/>
<dbReference type="InterPro" id="IPR013783">
    <property type="entry name" value="Ig-like_fold"/>
</dbReference>
<evidence type="ECO:0000256" key="1">
    <source>
        <dbReference type="ARBA" id="ARBA00022737"/>
    </source>
</evidence>
<dbReference type="PANTHER" id="PTHR46708:SF2">
    <property type="entry name" value="FIBRONECTIN TYPE-III DOMAIN-CONTAINING PROTEIN"/>
    <property type="match status" value="1"/>
</dbReference>
<dbReference type="InterPro" id="IPR036116">
    <property type="entry name" value="FN3_sf"/>
</dbReference>
<feature type="domain" description="Fibronectin type-III" evidence="4">
    <location>
        <begin position="1078"/>
        <end position="1174"/>
    </location>
</feature>
<feature type="domain" description="Fibronectin type-III" evidence="4">
    <location>
        <begin position="1431"/>
        <end position="1522"/>
    </location>
</feature>
<dbReference type="EnsemblMetazoa" id="XM_030987736">
    <property type="protein sequence ID" value="XP_030843596"/>
    <property type="gene ID" value="LOC589160"/>
</dbReference>
<dbReference type="PROSITE" id="PS50853">
    <property type="entry name" value="FN3"/>
    <property type="match status" value="10"/>
</dbReference>
<feature type="domain" description="Fibronectin type-III" evidence="4">
    <location>
        <begin position="895"/>
        <end position="985"/>
    </location>
</feature>
<accession>A0A7M7NYW3</accession>
<reference evidence="5" key="2">
    <citation type="submission" date="2021-01" db="UniProtKB">
        <authorList>
            <consortium name="EnsemblMetazoa"/>
        </authorList>
    </citation>
    <scope>IDENTIFICATION</scope>
</reference>
<feature type="domain" description="Fibronectin type-III" evidence="4">
    <location>
        <begin position="1255"/>
        <end position="1345"/>
    </location>
</feature>
<dbReference type="KEGG" id="spu:589160"/>
<dbReference type="OMA" id="NYVVEWT"/>
<organism evidence="5 6">
    <name type="scientific">Strongylocentrotus purpuratus</name>
    <name type="common">Purple sea urchin</name>
    <dbReference type="NCBI Taxonomy" id="7668"/>
    <lineage>
        <taxon>Eukaryota</taxon>
        <taxon>Metazoa</taxon>
        <taxon>Echinodermata</taxon>
        <taxon>Eleutherozoa</taxon>
        <taxon>Echinozoa</taxon>
        <taxon>Echinoidea</taxon>
        <taxon>Euechinoidea</taxon>
        <taxon>Echinacea</taxon>
        <taxon>Camarodonta</taxon>
        <taxon>Echinidea</taxon>
        <taxon>Strongylocentrotidae</taxon>
        <taxon>Strongylocentrotus</taxon>
    </lineage>
</organism>
<keyword evidence="3" id="KW-0812">Transmembrane</keyword>
<dbReference type="CDD" id="cd00063">
    <property type="entry name" value="FN3"/>
    <property type="match status" value="12"/>
</dbReference>
<evidence type="ECO:0000256" key="3">
    <source>
        <dbReference type="SAM" id="Phobius"/>
    </source>
</evidence>
<name>A0A7M7NYW3_STRPU</name>
<protein>
    <recommendedName>
        <fullName evidence="4">Fibronectin type-III domain-containing protein</fullName>
    </recommendedName>
</protein>
<feature type="compositionally biased region" description="Basic and acidic residues" evidence="2">
    <location>
        <begin position="2323"/>
        <end position="2333"/>
    </location>
</feature>
<feature type="domain" description="Fibronectin type-III" evidence="4">
    <location>
        <begin position="518"/>
        <end position="620"/>
    </location>
</feature>
<feature type="domain" description="Fibronectin type-III" evidence="4">
    <location>
        <begin position="87"/>
        <end position="174"/>
    </location>
</feature>
<dbReference type="RefSeq" id="XP_030843596.1">
    <property type="nucleotide sequence ID" value="XM_030987736.1"/>
</dbReference>
<evidence type="ECO:0000256" key="2">
    <source>
        <dbReference type="SAM" id="MobiDB-lite"/>
    </source>
</evidence>
<dbReference type="InterPro" id="IPR003961">
    <property type="entry name" value="FN3_dom"/>
</dbReference>
<dbReference type="Proteomes" id="UP000007110">
    <property type="component" value="Unassembled WGS sequence"/>
</dbReference>
<feature type="transmembrane region" description="Helical" evidence="3">
    <location>
        <begin position="2236"/>
        <end position="2261"/>
    </location>
</feature>
<dbReference type="PANTHER" id="PTHR46708">
    <property type="entry name" value="TENASCIN"/>
    <property type="match status" value="1"/>
</dbReference>
<evidence type="ECO:0000313" key="6">
    <source>
        <dbReference type="Proteomes" id="UP000007110"/>
    </source>
</evidence>
<dbReference type="Pfam" id="PF00041">
    <property type="entry name" value="fn3"/>
    <property type="match status" value="8"/>
</dbReference>
<feature type="domain" description="Fibronectin type-III" evidence="4">
    <location>
        <begin position="1945"/>
        <end position="2037"/>
    </location>
</feature>
<feature type="region of interest" description="Disordered" evidence="2">
    <location>
        <begin position="2311"/>
        <end position="2348"/>
    </location>
</feature>
<feature type="region of interest" description="Disordered" evidence="2">
    <location>
        <begin position="2206"/>
        <end position="2233"/>
    </location>
</feature>
<evidence type="ECO:0000259" key="4">
    <source>
        <dbReference type="PROSITE" id="PS50853"/>
    </source>
</evidence>